<keyword evidence="7" id="KW-0735">Signal-anchor</keyword>
<dbReference type="Gene3D" id="3.90.550.50">
    <property type="match status" value="1"/>
</dbReference>
<evidence type="ECO:0000256" key="3">
    <source>
        <dbReference type="ARBA" id="ARBA00022676"/>
    </source>
</evidence>
<evidence type="ECO:0000256" key="4">
    <source>
        <dbReference type="ARBA" id="ARBA00022679"/>
    </source>
</evidence>
<evidence type="ECO:0000256" key="8">
    <source>
        <dbReference type="ARBA" id="ARBA00022989"/>
    </source>
</evidence>
<sequence>MSNPEAVIEIGDIPLEYSHPFPPANICYIVLTCEKYIPTRVAWQKATCFRNTNLADCYFLSCKPSAGSVYGWNTADDYPSCIAKYIKFFQNMNLDYDWYMFIDDDTFVFPERAEQYVNKLDHTIPSYVGSMWSHIPNLRFASGGAGFFLSRPAYKMLRTFLMNDTNAAMRTREAPDNGDATLGVWIREINRRKGHPIQLFNDWIHIQAWPTTNFTKILSCVTFHYVGKKDQFDLYNKYLQITDMSLATPTKCVGLPTEGSIITIAHADHHNYALRHSYYKLYIHQRENNNDDFTFIVRTTPMGVAFESTNQPEHYLTPTEGGVFIQKGEVPPWSIISDASGNVAILSLSPNWHGKCMSISPFSDNVRMSDGLCQSFALLVWPAA</sequence>
<keyword evidence="5" id="KW-0812">Transmembrane</keyword>
<keyword evidence="8" id="KW-1133">Transmembrane helix</keyword>
<evidence type="ECO:0000259" key="10">
    <source>
        <dbReference type="Pfam" id="PF02434"/>
    </source>
</evidence>
<organism evidence="11">
    <name type="scientific">viral metagenome</name>
    <dbReference type="NCBI Taxonomy" id="1070528"/>
    <lineage>
        <taxon>unclassified sequences</taxon>
        <taxon>metagenomes</taxon>
        <taxon>organismal metagenomes</taxon>
    </lineage>
</organism>
<evidence type="ECO:0000313" key="11">
    <source>
        <dbReference type="EMBL" id="QHT24323.1"/>
    </source>
</evidence>
<dbReference type="GO" id="GO:0000166">
    <property type="term" value="F:nucleotide binding"/>
    <property type="evidence" value="ECO:0007669"/>
    <property type="project" value="UniProtKB-KW"/>
</dbReference>
<dbReference type="Gene3D" id="2.80.10.50">
    <property type="match status" value="1"/>
</dbReference>
<dbReference type="GO" id="GO:0016757">
    <property type="term" value="F:glycosyltransferase activity"/>
    <property type="evidence" value="ECO:0007669"/>
    <property type="project" value="UniProtKB-KW"/>
</dbReference>
<evidence type="ECO:0000256" key="2">
    <source>
        <dbReference type="ARBA" id="ARBA00004922"/>
    </source>
</evidence>
<name>A0A6C0E7B2_9ZZZZ</name>
<dbReference type="AlphaFoldDB" id="A0A6C0E7B2"/>
<accession>A0A6C0E7B2</accession>
<keyword evidence="6" id="KW-0547">Nucleotide-binding</keyword>
<evidence type="ECO:0000256" key="6">
    <source>
        <dbReference type="ARBA" id="ARBA00022741"/>
    </source>
</evidence>
<evidence type="ECO:0000256" key="5">
    <source>
        <dbReference type="ARBA" id="ARBA00022692"/>
    </source>
</evidence>
<dbReference type="PANTHER" id="PTHR23033">
    <property type="entry name" value="BETA1,3-GALACTOSYLTRANSFERASE"/>
    <property type="match status" value="1"/>
</dbReference>
<keyword evidence="3" id="KW-0328">Glycosyltransferase</keyword>
<dbReference type="GO" id="GO:0016020">
    <property type="term" value="C:membrane"/>
    <property type="evidence" value="ECO:0007669"/>
    <property type="project" value="UniProtKB-SubCell"/>
</dbReference>
<dbReference type="InterPro" id="IPR003378">
    <property type="entry name" value="Fringe-like_glycosylTrfase"/>
</dbReference>
<evidence type="ECO:0000256" key="1">
    <source>
        <dbReference type="ARBA" id="ARBA00004606"/>
    </source>
</evidence>
<feature type="domain" description="Fringe-like glycosyltransferase" evidence="10">
    <location>
        <begin position="81"/>
        <end position="200"/>
    </location>
</feature>
<comment type="subcellular location">
    <subcellularLocation>
        <location evidence="1">Membrane</location>
        <topology evidence="1">Single-pass type II membrane protein</topology>
    </subcellularLocation>
</comment>
<comment type="pathway">
    <text evidence="2">Protein modification; protein glycosylation.</text>
</comment>
<dbReference type="InterPro" id="IPR026050">
    <property type="entry name" value="C1GALT1/C1GALT1_chp1"/>
</dbReference>
<keyword evidence="4" id="KW-0808">Transferase</keyword>
<dbReference type="EMBL" id="MN739743">
    <property type="protein sequence ID" value="QHT24323.1"/>
    <property type="molecule type" value="Genomic_DNA"/>
</dbReference>
<evidence type="ECO:0000256" key="7">
    <source>
        <dbReference type="ARBA" id="ARBA00022968"/>
    </source>
</evidence>
<proteinExistence type="predicted"/>
<evidence type="ECO:0000256" key="9">
    <source>
        <dbReference type="ARBA" id="ARBA00023136"/>
    </source>
</evidence>
<reference evidence="11" key="1">
    <citation type="journal article" date="2020" name="Nature">
        <title>Giant virus diversity and host interactions through global metagenomics.</title>
        <authorList>
            <person name="Schulz F."/>
            <person name="Roux S."/>
            <person name="Paez-Espino D."/>
            <person name="Jungbluth S."/>
            <person name="Walsh D.A."/>
            <person name="Denef V.J."/>
            <person name="McMahon K.D."/>
            <person name="Konstantinidis K.T."/>
            <person name="Eloe-Fadrosh E.A."/>
            <person name="Kyrpides N.C."/>
            <person name="Woyke T."/>
        </authorList>
    </citation>
    <scope>NUCLEOTIDE SEQUENCE</scope>
    <source>
        <strain evidence="11">GVMAG-M-3300023179-138</strain>
    </source>
</reference>
<dbReference type="Pfam" id="PF02434">
    <property type="entry name" value="Fringe"/>
    <property type="match status" value="1"/>
</dbReference>
<keyword evidence="9" id="KW-0472">Membrane</keyword>
<protein>
    <recommendedName>
        <fullName evidence="10">Fringe-like glycosyltransferase domain-containing protein</fullName>
    </recommendedName>
</protein>